<evidence type="ECO:0000313" key="1">
    <source>
        <dbReference type="EMBL" id="CAB4042956.1"/>
    </source>
</evidence>
<dbReference type="EMBL" id="CACRXK020031195">
    <property type="protein sequence ID" value="CAB4042956.1"/>
    <property type="molecule type" value="Genomic_DNA"/>
</dbReference>
<accession>A0A6S7KB58</accession>
<keyword evidence="2" id="KW-1185">Reference proteome</keyword>
<organism evidence="1 2">
    <name type="scientific">Paramuricea clavata</name>
    <name type="common">Red gorgonian</name>
    <name type="synonym">Violescent sea-whip</name>
    <dbReference type="NCBI Taxonomy" id="317549"/>
    <lineage>
        <taxon>Eukaryota</taxon>
        <taxon>Metazoa</taxon>
        <taxon>Cnidaria</taxon>
        <taxon>Anthozoa</taxon>
        <taxon>Octocorallia</taxon>
        <taxon>Malacalcyonacea</taxon>
        <taxon>Plexauridae</taxon>
        <taxon>Paramuricea</taxon>
    </lineage>
</organism>
<sequence length="389" mass="44699">MYLKRWNQIRSCIQQLTNNLRKYSIYLKNQQEKTSASAKKLTFVQSERELWETINPKALSDKEKDLFGSLQKAFLEADYFQVLCLNDFDPTIPWQKYNFMKNLALSCKAIKYTYSSGMANLSFIWKVPSSCNEATLLSRNIKIRESLSPDLPKHHSRAMKREFIQSFGTVTNCKPAFLRKAYQVLTGDSSSARTLAEKEVDERVAEILEMQDRELICDLRVNNEGRPEMYEAFLGECKKFINTAVETAVDDRRHDDIENGESVVHLATALSVPDLHAQVKEICPEGIPIPSIQWLRLQFWPRRKNSAAAKRYYGSLKIKYLKEFSLKYRQDTSFVSMDDKHSMKVGEPGYPVAAVERGKEALVAMGTRFEVGDHDFTILSIIPSVIFEA</sequence>
<gene>
    <name evidence="1" type="ORF">PACLA_8A069526</name>
</gene>
<protein>
    <submittedName>
        <fullName evidence="1">Uncharacterized protein</fullName>
    </submittedName>
</protein>
<dbReference type="Proteomes" id="UP001152795">
    <property type="component" value="Unassembled WGS sequence"/>
</dbReference>
<reference evidence="1" key="1">
    <citation type="submission" date="2020-04" db="EMBL/GenBank/DDBJ databases">
        <authorList>
            <person name="Alioto T."/>
            <person name="Alioto T."/>
            <person name="Gomez Garrido J."/>
        </authorList>
    </citation>
    <scope>NUCLEOTIDE SEQUENCE</scope>
    <source>
        <strain evidence="1">A484AB</strain>
    </source>
</reference>
<comment type="caution">
    <text evidence="1">The sequence shown here is derived from an EMBL/GenBank/DDBJ whole genome shotgun (WGS) entry which is preliminary data.</text>
</comment>
<dbReference type="OrthoDB" id="10003658at2759"/>
<proteinExistence type="predicted"/>
<name>A0A6S7KB58_PARCT</name>
<dbReference type="AlphaFoldDB" id="A0A6S7KB58"/>
<evidence type="ECO:0000313" key="2">
    <source>
        <dbReference type="Proteomes" id="UP001152795"/>
    </source>
</evidence>